<dbReference type="RefSeq" id="WP_065039732.1">
    <property type="nucleotide sequence ID" value="NZ_LZME01000051.1"/>
</dbReference>
<keyword evidence="2" id="KW-0732">Signal</keyword>
<dbReference type="EMBL" id="LZME01000051">
    <property type="protein sequence ID" value="OBK86785.1"/>
    <property type="molecule type" value="Genomic_DNA"/>
</dbReference>
<feature type="chain" id="PRO_5041636666" description="PknH-like extracellular domain-containing protein" evidence="2">
    <location>
        <begin position="23"/>
        <end position="271"/>
    </location>
</feature>
<name>A0AA91EWG8_9MYCO</name>
<evidence type="ECO:0000313" key="5">
    <source>
        <dbReference type="Proteomes" id="UP000093712"/>
    </source>
</evidence>
<dbReference type="AlphaFoldDB" id="A0AA91EWG8"/>
<feature type="domain" description="PknH-like extracellular" evidence="3">
    <location>
        <begin position="78"/>
        <end position="264"/>
    </location>
</feature>
<feature type="compositionally biased region" description="Low complexity" evidence="1">
    <location>
        <begin position="31"/>
        <end position="43"/>
    </location>
</feature>
<evidence type="ECO:0000256" key="1">
    <source>
        <dbReference type="SAM" id="MobiDB-lite"/>
    </source>
</evidence>
<feature type="signal peptide" evidence="2">
    <location>
        <begin position="1"/>
        <end position="22"/>
    </location>
</feature>
<dbReference type="InterPro" id="IPR038232">
    <property type="entry name" value="PknH-like_Extracell_sf"/>
</dbReference>
<dbReference type="InterPro" id="IPR026954">
    <property type="entry name" value="PknH-like_Extracell"/>
</dbReference>
<dbReference type="Proteomes" id="UP000093712">
    <property type="component" value="Unassembled WGS sequence"/>
</dbReference>
<sequence>MTRRLIAGCCVGLAALTLAGCAGDDPDQDSAATVAPAAAAGPPSVQPDPTAPAAPAGEPSGQRAATPSPVPAAGPRLVTPGKLGALLVPIEELNNVVGAKLGFETVFTRPGAPAGGLGDKAGCAVLFGSNTDSYTGEYTAFRRQSVRDGEDSSQHFVAQEVAAFADVATAAANFGKTFDKKALAGCDGAVVHRQGDDDRITWRLNLSDVTADTARWTLDQHADGKPNDWTCAHEARTRSNVEFTVTVCQFGNAAPAATAIGNQINDWIPHP</sequence>
<evidence type="ECO:0000259" key="3">
    <source>
        <dbReference type="Pfam" id="PF14032"/>
    </source>
</evidence>
<dbReference type="Gene3D" id="3.40.1000.70">
    <property type="entry name" value="PknH-like extracellular domain"/>
    <property type="match status" value="1"/>
</dbReference>
<accession>A0AA91EWG8</accession>
<evidence type="ECO:0000313" key="4">
    <source>
        <dbReference type="EMBL" id="OBK86785.1"/>
    </source>
</evidence>
<dbReference type="Pfam" id="PF14032">
    <property type="entry name" value="PknH_C"/>
    <property type="match status" value="1"/>
</dbReference>
<dbReference type="PROSITE" id="PS51257">
    <property type="entry name" value="PROKAR_LIPOPROTEIN"/>
    <property type="match status" value="1"/>
</dbReference>
<proteinExistence type="predicted"/>
<evidence type="ECO:0000256" key="2">
    <source>
        <dbReference type="SAM" id="SignalP"/>
    </source>
</evidence>
<feature type="region of interest" description="Disordered" evidence="1">
    <location>
        <begin position="25"/>
        <end position="76"/>
    </location>
</feature>
<comment type="caution">
    <text evidence="4">The sequence shown here is derived from an EMBL/GenBank/DDBJ whole genome shotgun (WGS) entry which is preliminary data.</text>
</comment>
<organism evidence="4 5">
    <name type="scientific">Mycolicibacter heraklionensis</name>
    <dbReference type="NCBI Taxonomy" id="512402"/>
    <lineage>
        <taxon>Bacteria</taxon>
        <taxon>Bacillati</taxon>
        <taxon>Actinomycetota</taxon>
        <taxon>Actinomycetes</taxon>
        <taxon>Mycobacteriales</taxon>
        <taxon>Mycobacteriaceae</taxon>
        <taxon>Mycolicibacter</taxon>
    </lineage>
</organism>
<protein>
    <recommendedName>
        <fullName evidence="3">PknH-like extracellular domain-containing protein</fullName>
    </recommendedName>
</protein>
<reference evidence="4 5" key="1">
    <citation type="submission" date="2016-06" db="EMBL/GenBank/DDBJ databases">
        <authorList>
            <person name="Sutton G."/>
            <person name="Brinkac L."/>
            <person name="Sanka R."/>
            <person name="Adams M."/>
            <person name="Lau E."/>
            <person name="Garcia-Basteiro A."/>
            <person name="Lopez-Varela E."/>
            <person name="Palencia S."/>
        </authorList>
    </citation>
    <scope>NUCLEOTIDE SEQUENCE [LARGE SCALE GENOMIC DNA]</scope>
    <source>
        <strain evidence="4 5">1211594.5</strain>
    </source>
</reference>
<gene>
    <name evidence="4" type="ORF">A5649_19115</name>
</gene>